<dbReference type="CDD" id="cd16654">
    <property type="entry name" value="RING-Ubox_CHIP"/>
    <property type="match status" value="1"/>
</dbReference>
<name>A0A6P9EFQ5_JUGRE</name>
<dbReference type="Proteomes" id="UP000235220">
    <property type="component" value="Chromosome 5"/>
</dbReference>
<evidence type="ECO:0000256" key="7">
    <source>
        <dbReference type="ARBA" id="ARBA00022803"/>
    </source>
</evidence>
<dbReference type="PROSITE" id="PS51698">
    <property type="entry name" value="U_BOX"/>
    <property type="match status" value="1"/>
</dbReference>
<dbReference type="PANTHER" id="PTHR46803:SF2">
    <property type="entry name" value="E3 UBIQUITIN-PROTEIN LIGASE CHIP"/>
    <property type="match status" value="1"/>
</dbReference>
<evidence type="ECO:0000256" key="8">
    <source>
        <dbReference type="ARBA" id="ARBA00044534"/>
    </source>
</evidence>
<keyword evidence="7 10" id="KW-0802">TPR repeat</keyword>
<dbReference type="SUPFAM" id="SSF48452">
    <property type="entry name" value="TPR-like"/>
    <property type="match status" value="1"/>
</dbReference>
<keyword evidence="5" id="KW-0677">Repeat</keyword>
<dbReference type="Gene3D" id="3.30.40.10">
    <property type="entry name" value="Zinc/RING finger domain, C3HC4 (zinc finger)"/>
    <property type="match status" value="1"/>
</dbReference>
<dbReference type="InterPro" id="IPR045202">
    <property type="entry name" value="CHIP_RING-Ubox"/>
</dbReference>
<evidence type="ECO:0000256" key="9">
    <source>
        <dbReference type="ARBA" id="ARBA00044543"/>
    </source>
</evidence>
<keyword evidence="12" id="KW-1185">Reference proteome</keyword>
<dbReference type="InterPro" id="IPR013083">
    <property type="entry name" value="Znf_RING/FYVE/PHD"/>
</dbReference>
<sequence length="262" mass="30043">MATCTSRKIVLERPSMLIPRRLRYALRFLCIGRIVLCAIASGSIDWPKVEEDCRRAIELDNNSLKAHYMLGLALLQRQEFVEGIKELQKALDLGRANPESNMVEEIWQEVAKAKYVEWENASSKRSWELQNLKEACEAALKEKHFLDDTQTEGFVDEFDTSHLEQLKVLRRVFREAAEADTPTEVPDYLCCKITLDILRDPVITPSGVTYEKAVILEHLQKVGKFDPITREPLNQSQLIPNLAIKEAVQAFLDKHGWAYKTD</sequence>
<evidence type="ECO:0000256" key="3">
    <source>
        <dbReference type="ARBA" id="ARBA00012483"/>
    </source>
</evidence>
<comment type="pathway">
    <text evidence="2">Protein modification; protein ubiquitination.</text>
</comment>
<evidence type="ECO:0000313" key="13">
    <source>
        <dbReference type="RefSeq" id="XP_035546171.1"/>
    </source>
</evidence>
<keyword evidence="6" id="KW-0833">Ubl conjugation pathway</keyword>
<dbReference type="SMART" id="SM00504">
    <property type="entry name" value="Ubox"/>
    <property type="match status" value="1"/>
</dbReference>
<dbReference type="Gene3D" id="1.25.40.10">
    <property type="entry name" value="Tetratricopeptide repeat domain"/>
    <property type="match status" value="1"/>
</dbReference>
<dbReference type="GO" id="GO:0016567">
    <property type="term" value="P:protein ubiquitination"/>
    <property type="evidence" value="ECO:0007669"/>
    <property type="project" value="UniProtKB-UniPathway"/>
</dbReference>
<dbReference type="GO" id="GO:0061630">
    <property type="term" value="F:ubiquitin protein ligase activity"/>
    <property type="evidence" value="ECO:0007669"/>
    <property type="project" value="UniProtKB-EC"/>
</dbReference>
<dbReference type="GeneID" id="108996110"/>
<dbReference type="FunFam" id="3.30.40.10:FF:000124">
    <property type="entry name" value="STIP1 homology and U box-containing protein 1"/>
    <property type="match status" value="1"/>
</dbReference>
<evidence type="ECO:0000256" key="10">
    <source>
        <dbReference type="PROSITE-ProRule" id="PRU00339"/>
    </source>
</evidence>
<feature type="domain" description="U-box" evidence="11">
    <location>
        <begin position="184"/>
        <end position="258"/>
    </location>
</feature>
<dbReference type="UniPathway" id="UPA00143"/>
<dbReference type="InterPro" id="IPR011990">
    <property type="entry name" value="TPR-like_helical_dom_sf"/>
</dbReference>
<evidence type="ECO:0000256" key="6">
    <source>
        <dbReference type="ARBA" id="ARBA00022786"/>
    </source>
</evidence>
<evidence type="ECO:0000259" key="11">
    <source>
        <dbReference type="PROSITE" id="PS51698"/>
    </source>
</evidence>
<dbReference type="SUPFAM" id="SSF57850">
    <property type="entry name" value="RING/U-box"/>
    <property type="match status" value="1"/>
</dbReference>
<reference evidence="13" key="1">
    <citation type="submission" date="2025-08" db="UniProtKB">
        <authorList>
            <consortium name="RefSeq"/>
        </authorList>
    </citation>
    <scope>IDENTIFICATION</scope>
    <source>
        <tissue evidence="13">Leaves</tissue>
    </source>
</reference>
<dbReference type="EC" id="2.3.2.27" evidence="3"/>
<dbReference type="AlphaFoldDB" id="A0A6P9EFQ5"/>
<dbReference type="Pfam" id="PF04564">
    <property type="entry name" value="U-box"/>
    <property type="match status" value="1"/>
</dbReference>
<evidence type="ECO:0000256" key="1">
    <source>
        <dbReference type="ARBA" id="ARBA00000900"/>
    </source>
</evidence>
<evidence type="ECO:0000256" key="2">
    <source>
        <dbReference type="ARBA" id="ARBA00004906"/>
    </source>
</evidence>
<dbReference type="InterPro" id="IPR019734">
    <property type="entry name" value="TPR_rpt"/>
</dbReference>
<evidence type="ECO:0000313" key="12">
    <source>
        <dbReference type="Proteomes" id="UP000235220"/>
    </source>
</evidence>
<keyword evidence="4" id="KW-0808">Transferase</keyword>
<comment type="catalytic activity">
    <reaction evidence="1">
        <text>S-ubiquitinyl-[E2 ubiquitin-conjugating enzyme]-L-cysteine + [acceptor protein]-L-lysine = [E2 ubiquitin-conjugating enzyme]-L-cysteine + N(6)-ubiquitinyl-[acceptor protein]-L-lysine.</text>
        <dbReference type="EC" id="2.3.2.27"/>
    </reaction>
</comment>
<gene>
    <name evidence="13" type="primary">LOC108996110</name>
</gene>
<evidence type="ECO:0000256" key="4">
    <source>
        <dbReference type="ARBA" id="ARBA00022679"/>
    </source>
</evidence>
<dbReference type="PANTHER" id="PTHR46803">
    <property type="entry name" value="E3 UBIQUITIN-PROTEIN LIGASE CHIP"/>
    <property type="match status" value="1"/>
</dbReference>
<organism evidence="12 13">
    <name type="scientific">Juglans regia</name>
    <name type="common">English walnut</name>
    <dbReference type="NCBI Taxonomy" id="51240"/>
    <lineage>
        <taxon>Eukaryota</taxon>
        <taxon>Viridiplantae</taxon>
        <taxon>Streptophyta</taxon>
        <taxon>Embryophyta</taxon>
        <taxon>Tracheophyta</taxon>
        <taxon>Spermatophyta</taxon>
        <taxon>Magnoliopsida</taxon>
        <taxon>eudicotyledons</taxon>
        <taxon>Gunneridae</taxon>
        <taxon>Pentapetalae</taxon>
        <taxon>rosids</taxon>
        <taxon>fabids</taxon>
        <taxon>Fagales</taxon>
        <taxon>Juglandaceae</taxon>
        <taxon>Juglans</taxon>
    </lineage>
</organism>
<dbReference type="RefSeq" id="XP_035546171.1">
    <property type="nucleotide sequence ID" value="XM_035690278.1"/>
</dbReference>
<feature type="repeat" description="TPR" evidence="10">
    <location>
        <begin position="64"/>
        <end position="97"/>
    </location>
</feature>
<accession>A0A6P9EFQ5</accession>
<evidence type="ECO:0000256" key="5">
    <source>
        <dbReference type="ARBA" id="ARBA00022737"/>
    </source>
</evidence>
<proteinExistence type="predicted"/>
<dbReference type="InterPro" id="IPR003613">
    <property type="entry name" value="Ubox_domain"/>
</dbReference>
<protein>
    <recommendedName>
        <fullName evidence="8">E3 ubiquitin-protein ligase CHIP</fullName>
        <ecNumber evidence="3">2.3.2.27</ecNumber>
    </recommendedName>
    <alternativeName>
        <fullName evidence="9">RING-type E3 ubiquitin transferase CHIP</fullName>
    </alternativeName>
</protein>
<dbReference type="PROSITE" id="PS50005">
    <property type="entry name" value="TPR"/>
    <property type="match status" value="1"/>
</dbReference>